<accession>A0ABR2J2Y2</accession>
<protein>
    <submittedName>
        <fullName evidence="1">Uncharacterized protein</fullName>
    </submittedName>
</protein>
<dbReference type="EMBL" id="JAPCWZ010000003">
    <property type="protein sequence ID" value="KAK8872253.1"/>
    <property type="molecule type" value="Genomic_DNA"/>
</dbReference>
<gene>
    <name evidence="1" type="ORF">PGQ11_002767</name>
</gene>
<dbReference type="Proteomes" id="UP001390339">
    <property type="component" value="Unassembled WGS sequence"/>
</dbReference>
<reference evidence="1 2" key="1">
    <citation type="journal article" date="2024" name="IMA Fungus">
        <title>Apiospora arundinis, a panoply of carbohydrate-active enzymes and secondary metabolites.</title>
        <authorList>
            <person name="Sorensen T."/>
            <person name="Petersen C."/>
            <person name="Muurmann A.T."/>
            <person name="Christiansen J.V."/>
            <person name="Brundto M.L."/>
            <person name="Overgaard C.K."/>
            <person name="Boysen A.T."/>
            <person name="Wollenberg R.D."/>
            <person name="Larsen T.O."/>
            <person name="Sorensen J.L."/>
            <person name="Nielsen K.L."/>
            <person name="Sondergaard T.E."/>
        </authorList>
    </citation>
    <scope>NUCLEOTIDE SEQUENCE [LARGE SCALE GENOMIC DNA]</scope>
    <source>
        <strain evidence="1 2">AAU 773</strain>
    </source>
</reference>
<name>A0ABR2J2Y2_9PEZI</name>
<sequence>MFGPRNFSEAISMLYMDPHPPDTSMTWSVVGANWAISLSQMDDSASSRLSGFSSAFSAEGEAGVAGALASGEVEYSRACISED</sequence>
<evidence type="ECO:0000313" key="1">
    <source>
        <dbReference type="EMBL" id="KAK8872253.1"/>
    </source>
</evidence>
<keyword evidence="2" id="KW-1185">Reference proteome</keyword>
<proteinExistence type="predicted"/>
<evidence type="ECO:0000313" key="2">
    <source>
        <dbReference type="Proteomes" id="UP001390339"/>
    </source>
</evidence>
<organism evidence="1 2">
    <name type="scientific">Apiospora arundinis</name>
    <dbReference type="NCBI Taxonomy" id="335852"/>
    <lineage>
        <taxon>Eukaryota</taxon>
        <taxon>Fungi</taxon>
        <taxon>Dikarya</taxon>
        <taxon>Ascomycota</taxon>
        <taxon>Pezizomycotina</taxon>
        <taxon>Sordariomycetes</taxon>
        <taxon>Xylariomycetidae</taxon>
        <taxon>Amphisphaeriales</taxon>
        <taxon>Apiosporaceae</taxon>
        <taxon>Apiospora</taxon>
    </lineage>
</organism>
<comment type="caution">
    <text evidence="1">The sequence shown here is derived from an EMBL/GenBank/DDBJ whole genome shotgun (WGS) entry which is preliminary data.</text>
</comment>